<keyword evidence="2" id="KW-1185">Reference proteome</keyword>
<dbReference type="Proteomes" id="UP000000467">
    <property type="component" value="Chromosome"/>
</dbReference>
<dbReference type="AlphaFoldDB" id="K4LFA0"/>
<sequence length="109" mass="12494">MDKKPVKTRATDSNPGRYGLDAGAAFRIRFRKPDELQDYLENAEEEELIFSAIPFSGEPETFRYNSRERAIVRTEDGALFDSVADFICYAFQCDSEGYPRTEYVEVVFG</sequence>
<accession>K4LFA0</accession>
<proteinExistence type="predicted"/>
<dbReference type="STRING" id="1089553.Tph_c13070"/>
<protein>
    <submittedName>
        <fullName evidence="1">Uncharacterized protein</fullName>
    </submittedName>
</protein>
<dbReference type="eggNOG" id="ENOG50345KX">
    <property type="taxonomic scope" value="Bacteria"/>
</dbReference>
<dbReference type="HOGENOM" id="CLU_2182732_0_0_9"/>
<evidence type="ECO:0000313" key="1">
    <source>
        <dbReference type="EMBL" id="AFV11528.1"/>
    </source>
</evidence>
<name>K4LFA0_THEPS</name>
<organism evidence="1 2">
    <name type="scientific">Thermacetogenium phaeum (strain ATCC BAA-254 / DSM 26808 / PB)</name>
    <dbReference type="NCBI Taxonomy" id="1089553"/>
    <lineage>
        <taxon>Bacteria</taxon>
        <taxon>Bacillati</taxon>
        <taxon>Bacillota</taxon>
        <taxon>Clostridia</taxon>
        <taxon>Thermoanaerobacterales</taxon>
        <taxon>Thermoanaerobacteraceae</taxon>
        <taxon>Thermacetogenium</taxon>
    </lineage>
</organism>
<dbReference type="KEGG" id="tpz:Tph_c13070"/>
<reference evidence="1 2" key="1">
    <citation type="journal article" date="2012" name="BMC Genomics">
        <title>Genome-guided analysis of physiological and morphological traits of the fermentative acetate oxidizer Thermacetogenium phaeum.</title>
        <authorList>
            <person name="Oehler D."/>
            <person name="Poehlein A."/>
            <person name="Leimbach A."/>
            <person name="Muller N."/>
            <person name="Daniel R."/>
            <person name="Gottschalk G."/>
            <person name="Schink B."/>
        </authorList>
    </citation>
    <scope>NUCLEOTIDE SEQUENCE [LARGE SCALE GENOMIC DNA]</scope>
    <source>
        <strain evidence="2">ATCC BAA-254 / DSM 26808 / PB</strain>
    </source>
</reference>
<dbReference type="EMBL" id="CP003732">
    <property type="protein sequence ID" value="AFV11528.1"/>
    <property type="molecule type" value="Genomic_DNA"/>
</dbReference>
<dbReference type="RefSeq" id="WP_015050409.1">
    <property type="nucleotide sequence ID" value="NC_018870.1"/>
</dbReference>
<evidence type="ECO:0000313" key="2">
    <source>
        <dbReference type="Proteomes" id="UP000000467"/>
    </source>
</evidence>
<gene>
    <name evidence="1" type="ordered locus">Tph_c13070</name>
</gene>